<evidence type="ECO:0000256" key="2">
    <source>
        <dbReference type="ARBA" id="ARBA00022448"/>
    </source>
</evidence>
<evidence type="ECO:0000256" key="4">
    <source>
        <dbReference type="ARBA" id="ARBA00022692"/>
    </source>
</evidence>
<feature type="transmembrane region" description="Helical" evidence="8">
    <location>
        <begin position="66"/>
        <end position="87"/>
    </location>
</feature>
<accession>A0AA41ZC97</accession>
<organism evidence="9 10">
    <name type="scientific">Sphingomonas lycopersici</name>
    <dbReference type="NCBI Taxonomy" id="2951807"/>
    <lineage>
        <taxon>Bacteria</taxon>
        <taxon>Pseudomonadati</taxon>
        <taxon>Pseudomonadota</taxon>
        <taxon>Alphaproteobacteria</taxon>
        <taxon>Sphingomonadales</taxon>
        <taxon>Sphingomonadaceae</taxon>
        <taxon>Sphingomonas</taxon>
    </lineage>
</organism>
<dbReference type="PANTHER" id="PTHR23517:SF15">
    <property type="entry name" value="PROTON-DEPENDENT OLIGOPEPTIDE FAMILY TRANSPORT PROTEIN"/>
    <property type="match status" value="1"/>
</dbReference>
<feature type="transmembrane region" description="Helical" evidence="8">
    <location>
        <begin position="12"/>
        <end position="34"/>
    </location>
</feature>
<dbReference type="SUPFAM" id="SSF103473">
    <property type="entry name" value="MFS general substrate transporter"/>
    <property type="match status" value="1"/>
</dbReference>
<dbReference type="InterPro" id="IPR050171">
    <property type="entry name" value="MFS_Transporters"/>
</dbReference>
<comment type="caution">
    <text evidence="9">The sequence shown here is derived from an EMBL/GenBank/DDBJ whole genome shotgun (WGS) entry which is preliminary data.</text>
</comment>
<keyword evidence="5" id="KW-0653">Protein transport</keyword>
<dbReference type="GO" id="GO:1904680">
    <property type="term" value="F:peptide transmembrane transporter activity"/>
    <property type="evidence" value="ECO:0007669"/>
    <property type="project" value="InterPro"/>
</dbReference>
<proteinExistence type="predicted"/>
<dbReference type="AlphaFoldDB" id="A0AA41ZC97"/>
<dbReference type="Gene3D" id="1.20.1250.20">
    <property type="entry name" value="MFS general substrate transporter like domains"/>
    <property type="match status" value="1"/>
</dbReference>
<sequence length="496" mass="52393">MTVAAPSATDPGTISAAGGPMLLGHPAGLFVLFFTEMWERFSYYGMRALLIFYLIGHWGFGEDRAYVVYGSYTALVFLAPAIGGYLADRYIGASRAVAYGGVLLACGHILLAIEGEGAQGGIGWFWAALALIVTGTGFLKANISVLVGDLYDRADVRRDPGFTIFYIGINSGAALGAIVAGYLGQAIGWRWGFGAAGVAMLAGLAVFLWGRRWLMGRGGPPAGARLGERRWGITREYRVYLAGLVGVAGVWWLIQYQQLVGLALGAGGAIVVGYILFTAVVRLPRAERNGIFLALVLILLSILFWAFYEQAGSSLNVYTERHVDRRLFGIAMPAAVFQSLTAIHIIIFGPVMAWLWLRLARLGREPAVLTKFGLGLALLGLGFLILVAGARGAGGAPTPLIFIVLLYLFHTLGELCLSPIGLAAMTRLAPPQMAGLLMGTWFLATAAGNFTAGLIARASAGGTAVETFATVGWTAVIAGAAVVAISVVARRSLRGA</sequence>
<feature type="transmembrane region" description="Helical" evidence="8">
    <location>
        <begin position="125"/>
        <end position="151"/>
    </location>
</feature>
<keyword evidence="6 8" id="KW-1133">Transmembrane helix</keyword>
<evidence type="ECO:0000256" key="3">
    <source>
        <dbReference type="ARBA" id="ARBA00022475"/>
    </source>
</evidence>
<dbReference type="EMBL" id="JANFAV010000021">
    <property type="protein sequence ID" value="MCW6537385.1"/>
    <property type="molecule type" value="Genomic_DNA"/>
</dbReference>
<reference evidence="9" key="1">
    <citation type="submission" date="2022-06" db="EMBL/GenBank/DDBJ databases">
        <title>Sphingomonas sp. nov. isolated from rhizosphere soil of tomato.</title>
        <authorList>
            <person name="Dong H."/>
            <person name="Gao R."/>
        </authorList>
    </citation>
    <scope>NUCLEOTIDE SEQUENCE</scope>
    <source>
        <strain evidence="9">MMSM24</strain>
    </source>
</reference>
<feature type="transmembrane region" description="Helical" evidence="8">
    <location>
        <begin position="237"/>
        <end position="254"/>
    </location>
</feature>
<feature type="transmembrane region" description="Helical" evidence="8">
    <location>
        <begin position="163"/>
        <end position="183"/>
    </location>
</feature>
<feature type="transmembrane region" description="Helical" evidence="8">
    <location>
        <begin position="189"/>
        <end position="209"/>
    </location>
</feature>
<dbReference type="InterPro" id="IPR000109">
    <property type="entry name" value="POT_fam"/>
</dbReference>
<feature type="transmembrane region" description="Helical" evidence="8">
    <location>
        <begin position="290"/>
        <end position="308"/>
    </location>
</feature>
<protein>
    <submittedName>
        <fullName evidence="9">Oligopeptide:H+ symporter</fullName>
    </submittedName>
</protein>
<evidence type="ECO:0000256" key="6">
    <source>
        <dbReference type="ARBA" id="ARBA00022989"/>
    </source>
</evidence>
<dbReference type="InterPro" id="IPR018456">
    <property type="entry name" value="PTR2_symporter_CS"/>
</dbReference>
<comment type="subcellular location">
    <subcellularLocation>
        <location evidence="1">Cell membrane</location>
        <topology evidence="1">Multi-pass membrane protein</topology>
    </subcellularLocation>
</comment>
<dbReference type="Pfam" id="PF00854">
    <property type="entry name" value="PTR2"/>
    <property type="match status" value="1"/>
</dbReference>
<keyword evidence="5" id="KW-0571">Peptide transport</keyword>
<evidence type="ECO:0000313" key="10">
    <source>
        <dbReference type="Proteomes" id="UP001165565"/>
    </source>
</evidence>
<dbReference type="RefSeq" id="WP_265271387.1">
    <property type="nucleotide sequence ID" value="NZ_JANFAV010000021.1"/>
</dbReference>
<evidence type="ECO:0000256" key="1">
    <source>
        <dbReference type="ARBA" id="ARBA00004651"/>
    </source>
</evidence>
<dbReference type="PANTHER" id="PTHR23517">
    <property type="entry name" value="RESISTANCE PROTEIN MDTM, PUTATIVE-RELATED-RELATED"/>
    <property type="match status" value="1"/>
</dbReference>
<evidence type="ECO:0000256" key="5">
    <source>
        <dbReference type="ARBA" id="ARBA00022856"/>
    </source>
</evidence>
<feature type="transmembrane region" description="Helical" evidence="8">
    <location>
        <begin position="368"/>
        <end position="388"/>
    </location>
</feature>
<dbReference type="CDD" id="cd17346">
    <property type="entry name" value="MFS_DtpA_like"/>
    <property type="match status" value="1"/>
</dbReference>
<name>A0AA41ZC97_9SPHN</name>
<dbReference type="InterPro" id="IPR005279">
    <property type="entry name" value="Dipep/tripep_permease"/>
</dbReference>
<feature type="transmembrane region" description="Helical" evidence="8">
    <location>
        <begin position="260"/>
        <end position="283"/>
    </location>
</feature>
<dbReference type="NCBIfam" id="TIGR00924">
    <property type="entry name" value="yjdL_sub1_fam"/>
    <property type="match status" value="1"/>
</dbReference>
<feature type="transmembrane region" description="Helical" evidence="8">
    <location>
        <begin position="400"/>
        <end position="424"/>
    </location>
</feature>
<gene>
    <name evidence="9" type="ORF">NEE01_21610</name>
</gene>
<feature type="transmembrane region" description="Helical" evidence="8">
    <location>
        <begin position="96"/>
        <end position="113"/>
    </location>
</feature>
<keyword evidence="3" id="KW-1003">Cell membrane</keyword>
<keyword evidence="4 8" id="KW-0812">Transmembrane</keyword>
<feature type="transmembrane region" description="Helical" evidence="8">
    <location>
        <begin position="436"/>
        <end position="456"/>
    </location>
</feature>
<keyword evidence="7 8" id="KW-0472">Membrane</keyword>
<feature type="transmembrane region" description="Helical" evidence="8">
    <location>
        <begin position="41"/>
        <end position="60"/>
    </location>
</feature>
<dbReference type="GO" id="GO:0006857">
    <property type="term" value="P:oligopeptide transport"/>
    <property type="evidence" value="ECO:0007669"/>
    <property type="project" value="InterPro"/>
</dbReference>
<evidence type="ECO:0000256" key="7">
    <source>
        <dbReference type="ARBA" id="ARBA00023136"/>
    </source>
</evidence>
<keyword evidence="10" id="KW-1185">Reference proteome</keyword>
<dbReference type="InterPro" id="IPR036259">
    <property type="entry name" value="MFS_trans_sf"/>
</dbReference>
<evidence type="ECO:0000313" key="9">
    <source>
        <dbReference type="EMBL" id="MCW6537385.1"/>
    </source>
</evidence>
<feature type="transmembrane region" description="Helical" evidence="8">
    <location>
        <begin position="328"/>
        <end position="356"/>
    </location>
</feature>
<evidence type="ECO:0000256" key="8">
    <source>
        <dbReference type="SAM" id="Phobius"/>
    </source>
</evidence>
<keyword evidence="2" id="KW-0813">Transport</keyword>
<feature type="transmembrane region" description="Helical" evidence="8">
    <location>
        <begin position="468"/>
        <end position="489"/>
    </location>
</feature>
<dbReference type="Proteomes" id="UP001165565">
    <property type="component" value="Unassembled WGS sequence"/>
</dbReference>
<dbReference type="GO" id="GO:0005886">
    <property type="term" value="C:plasma membrane"/>
    <property type="evidence" value="ECO:0007669"/>
    <property type="project" value="UniProtKB-SubCell"/>
</dbReference>
<dbReference type="PROSITE" id="PS01022">
    <property type="entry name" value="PTR2_1"/>
    <property type="match status" value="1"/>
</dbReference>